<organism evidence="14 15">
    <name type="scientific">Novosphingobium cyanobacteriorum</name>
    <dbReference type="NCBI Taxonomy" id="3024215"/>
    <lineage>
        <taxon>Bacteria</taxon>
        <taxon>Pseudomonadati</taxon>
        <taxon>Pseudomonadota</taxon>
        <taxon>Alphaproteobacteria</taxon>
        <taxon>Sphingomonadales</taxon>
        <taxon>Sphingomonadaceae</taxon>
        <taxon>Novosphingobium</taxon>
    </lineage>
</organism>
<evidence type="ECO:0000256" key="5">
    <source>
        <dbReference type="ARBA" id="ARBA00022741"/>
    </source>
</evidence>
<name>A0ABT6CMA3_9SPHN</name>
<keyword evidence="6 12" id="KW-0408">Iron</keyword>
<keyword evidence="9 12" id="KW-0501">Molybdenum cofactor biosynthesis</keyword>
<dbReference type="PANTHER" id="PTHR22960:SF28">
    <property type="entry name" value="GTP 3',8-CYCLASE"/>
    <property type="match status" value="1"/>
</dbReference>
<feature type="binding site" evidence="12">
    <location>
        <position position="256"/>
    </location>
    <ligand>
        <name>[4Fe-4S] cluster</name>
        <dbReference type="ChEBI" id="CHEBI:49883"/>
        <label>2</label>
        <note>4Fe-4S-substrate</note>
    </ligand>
</feature>
<evidence type="ECO:0000256" key="6">
    <source>
        <dbReference type="ARBA" id="ARBA00023004"/>
    </source>
</evidence>
<feature type="domain" description="Radical SAM core" evidence="13">
    <location>
        <begin position="8"/>
        <end position="233"/>
    </location>
</feature>
<dbReference type="EMBL" id="JAROCY010000016">
    <property type="protein sequence ID" value="MDF8334703.1"/>
    <property type="molecule type" value="Genomic_DNA"/>
</dbReference>
<comment type="subunit">
    <text evidence="12">Monomer and homodimer.</text>
</comment>
<dbReference type="SFLD" id="SFLDG01383">
    <property type="entry name" value="cyclic_pyranopterin_phosphate"/>
    <property type="match status" value="1"/>
</dbReference>
<reference evidence="14 15" key="1">
    <citation type="submission" date="2023-03" db="EMBL/GenBank/DDBJ databases">
        <title>Novosphingobium cyanobacteriorum sp. nov., isolated from a eutrophic reservoir during the Microcystis bloom period.</title>
        <authorList>
            <person name="Kang M."/>
            <person name="Le V."/>
            <person name="Ko S.-R."/>
            <person name="Lee S.-A."/>
            <person name="Ahn C.-Y."/>
        </authorList>
    </citation>
    <scope>NUCLEOTIDE SEQUENCE [LARGE SCALE GENOMIC DNA]</scope>
    <source>
        <strain evidence="14 15">HBC54</strain>
    </source>
</reference>
<dbReference type="EC" id="4.1.99.22" evidence="1 12"/>
<dbReference type="SFLD" id="SFLDG01386">
    <property type="entry name" value="main_SPASM_domain-containing"/>
    <property type="match status" value="1"/>
</dbReference>
<dbReference type="GO" id="GO:0061798">
    <property type="term" value="F:GTP 3',8'-cyclase activity"/>
    <property type="evidence" value="ECO:0007669"/>
    <property type="project" value="UniProtKB-EC"/>
</dbReference>
<dbReference type="InterPro" id="IPR040064">
    <property type="entry name" value="MoaA-like"/>
</dbReference>
<feature type="binding site" evidence="12">
    <location>
        <begin position="261"/>
        <end position="263"/>
    </location>
    <ligand>
        <name>GTP</name>
        <dbReference type="ChEBI" id="CHEBI:37565"/>
    </ligand>
</feature>
<dbReference type="RefSeq" id="WP_277279479.1">
    <property type="nucleotide sequence ID" value="NZ_JAROCY010000016.1"/>
</dbReference>
<evidence type="ECO:0000313" key="14">
    <source>
        <dbReference type="EMBL" id="MDF8334703.1"/>
    </source>
</evidence>
<feature type="binding site" evidence="12">
    <location>
        <position position="159"/>
    </location>
    <ligand>
        <name>GTP</name>
        <dbReference type="ChEBI" id="CHEBI:37565"/>
    </ligand>
</feature>
<feature type="binding site" evidence="12">
    <location>
        <position position="122"/>
    </location>
    <ligand>
        <name>S-adenosyl-L-methionine</name>
        <dbReference type="ChEBI" id="CHEBI:59789"/>
    </ligand>
</feature>
<feature type="binding site" evidence="12">
    <location>
        <position position="28"/>
    </location>
    <ligand>
        <name>[4Fe-4S] cluster</name>
        <dbReference type="ChEBI" id="CHEBI:49883"/>
        <label>1</label>
        <note>4Fe-4S-S-AdoMet</note>
    </ligand>
</feature>
<dbReference type="InterPro" id="IPR006638">
    <property type="entry name" value="Elp3/MiaA/NifB-like_rSAM"/>
</dbReference>
<dbReference type="Gene3D" id="3.20.20.70">
    <property type="entry name" value="Aldolase class I"/>
    <property type="match status" value="1"/>
</dbReference>
<keyword evidence="10 12" id="KW-0456">Lyase</keyword>
<feature type="binding site" evidence="12">
    <location>
        <position position="193"/>
    </location>
    <ligand>
        <name>S-adenosyl-L-methionine</name>
        <dbReference type="ChEBI" id="CHEBI:59789"/>
    </ligand>
</feature>
<keyword evidence="4 12" id="KW-0479">Metal-binding</keyword>
<feature type="binding site" evidence="12">
    <location>
        <position position="67"/>
    </location>
    <ligand>
        <name>GTP</name>
        <dbReference type="ChEBI" id="CHEBI:37565"/>
    </ligand>
</feature>
<feature type="binding site" evidence="12">
    <location>
        <position position="31"/>
    </location>
    <ligand>
        <name>[4Fe-4S] cluster</name>
        <dbReference type="ChEBI" id="CHEBI:49883"/>
        <label>1</label>
        <note>4Fe-4S-S-AdoMet</note>
    </ligand>
</feature>
<dbReference type="PROSITE" id="PS51918">
    <property type="entry name" value="RADICAL_SAM"/>
    <property type="match status" value="1"/>
</dbReference>
<dbReference type="PROSITE" id="PS01305">
    <property type="entry name" value="MOAA_NIFB_PQQE"/>
    <property type="match status" value="1"/>
</dbReference>
<dbReference type="PANTHER" id="PTHR22960">
    <property type="entry name" value="MOLYBDOPTERIN COFACTOR SYNTHESIS PROTEIN A"/>
    <property type="match status" value="1"/>
</dbReference>
<evidence type="ECO:0000313" key="15">
    <source>
        <dbReference type="Proteomes" id="UP001222770"/>
    </source>
</evidence>
<evidence type="ECO:0000256" key="7">
    <source>
        <dbReference type="ARBA" id="ARBA00023014"/>
    </source>
</evidence>
<comment type="similarity">
    <text evidence="12">Belongs to the radical SAM superfamily. MoaA family.</text>
</comment>
<dbReference type="InterPro" id="IPR007197">
    <property type="entry name" value="rSAM"/>
</dbReference>
<comment type="function">
    <text evidence="12">Catalyzes the cyclization of GTP to (8S)-3',8-cyclo-7,8-dihydroguanosine 5'-triphosphate.</text>
</comment>
<gene>
    <name evidence="12 14" type="primary">moaA</name>
    <name evidence="14" type="ORF">POM99_15950</name>
</gene>
<dbReference type="InterPro" id="IPR058240">
    <property type="entry name" value="rSAM_sf"/>
</dbReference>
<dbReference type="SFLD" id="SFLDS00029">
    <property type="entry name" value="Radical_SAM"/>
    <property type="match status" value="1"/>
</dbReference>
<comment type="catalytic activity">
    <reaction evidence="11 12">
        <text>GTP + AH2 + S-adenosyl-L-methionine = (8S)-3',8-cyclo-7,8-dihydroguanosine 5'-triphosphate + 5'-deoxyadenosine + L-methionine + A + H(+)</text>
        <dbReference type="Rhea" id="RHEA:49576"/>
        <dbReference type="ChEBI" id="CHEBI:13193"/>
        <dbReference type="ChEBI" id="CHEBI:15378"/>
        <dbReference type="ChEBI" id="CHEBI:17319"/>
        <dbReference type="ChEBI" id="CHEBI:17499"/>
        <dbReference type="ChEBI" id="CHEBI:37565"/>
        <dbReference type="ChEBI" id="CHEBI:57844"/>
        <dbReference type="ChEBI" id="CHEBI:59789"/>
        <dbReference type="ChEBI" id="CHEBI:131766"/>
        <dbReference type="EC" id="4.1.99.22"/>
    </reaction>
</comment>
<feature type="binding site" evidence="12">
    <location>
        <position position="273"/>
    </location>
    <ligand>
        <name>[4Fe-4S] cluster</name>
        <dbReference type="ChEBI" id="CHEBI:49883"/>
        <label>2</label>
        <note>4Fe-4S-substrate</note>
    </ligand>
</feature>
<keyword evidence="8 12" id="KW-0342">GTP-binding</keyword>
<comment type="cofactor">
    <cofactor evidence="12">
        <name>[4Fe-4S] cluster</name>
        <dbReference type="ChEBI" id="CHEBI:49883"/>
    </cofactor>
    <text evidence="12">Binds 2 [4Fe-4S] clusters. Binds 1 [4Fe-4S] cluster coordinated with 3 cysteines and an exchangeable S-adenosyl-L-methionine and 1 [4Fe-4S] cluster coordinated with 3 cysteines and the GTP-derived substrate.</text>
</comment>
<dbReference type="InterPro" id="IPR013483">
    <property type="entry name" value="MoaA"/>
</dbReference>
<dbReference type="CDD" id="cd21117">
    <property type="entry name" value="Twitch_MoaA"/>
    <property type="match status" value="1"/>
</dbReference>
<dbReference type="CDD" id="cd01335">
    <property type="entry name" value="Radical_SAM"/>
    <property type="match status" value="1"/>
</dbReference>
<keyword evidence="5 12" id="KW-0547">Nucleotide-binding</keyword>
<comment type="pathway">
    <text evidence="12">Cofactor biosynthesis; molybdopterin biosynthesis.</text>
</comment>
<feature type="binding site" evidence="12">
    <location>
        <position position="71"/>
    </location>
    <ligand>
        <name>S-adenosyl-L-methionine</name>
        <dbReference type="ChEBI" id="CHEBI:59789"/>
    </ligand>
</feature>
<evidence type="ECO:0000256" key="3">
    <source>
        <dbReference type="ARBA" id="ARBA00022691"/>
    </source>
</evidence>
<accession>A0ABT6CMA3</accession>
<dbReference type="HAMAP" id="MF_01225_B">
    <property type="entry name" value="MoaA_B"/>
    <property type="match status" value="1"/>
</dbReference>
<dbReference type="Pfam" id="PF04055">
    <property type="entry name" value="Radical_SAM"/>
    <property type="match status" value="1"/>
</dbReference>
<dbReference type="InterPro" id="IPR000385">
    <property type="entry name" value="MoaA_NifB_PqqE_Fe-S-bd_CS"/>
</dbReference>
<keyword evidence="15" id="KW-1185">Reference proteome</keyword>
<protein>
    <recommendedName>
        <fullName evidence="1 12">GTP 3',8-cyclase</fullName>
        <ecNumber evidence="1 12">4.1.99.22</ecNumber>
    </recommendedName>
    <alternativeName>
        <fullName evidence="12">Molybdenum cofactor biosynthesis protein A</fullName>
    </alternativeName>
</protein>
<dbReference type="NCBIfam" id="TIGR02666">
    <property type="entry name" value="moaA"/>
    <property type="match status" value="1"/>
</dbReference>
<proteinExistence type="inferred from homology"/>
<dbReference type="InterPro" id="IPR050105">
    <property type="entry name" value="MoCo_biosynth_MoaA/MoaC"/>
</dbReference>
<dbReference type="Proteomes" id="UP001222770">
    <property type="component" value="Unassembled WGS sequence"/>
</dbReference>
<evidence type="ECO:0000256" key="10">
    <source>
        <dbReference type="ARBA" id="ARBA00023239"/>
    </source>
</evidence>
<feature type="binding site" evidence="12">
    <location>
        <position position="259"/>
    </location>
    <ligand>
        <name>[4Fe-4S] cluster</name>
        <dbReference type="ChEBI" id="CHEBI:49883"/>
        <label>2</label>
        <note>4Fe-4S-substrate</note>
    </ligand>
</feature>
<dbReference type="InterPro" id="IPR010505">
    <property type="entry name" value="MoaA_twitch"/>
</dbReference>
<evidence type="ECO:0000256" key="4">
    <source>
        <dbReference type="ARBA" id="ARBA00022723"/>
    </source>
</evidence>
<feature type="binding site" evidence="12">
    <location>
        <position position="30"/>
    </location>
    <ligand>
        <name>S-adenosyl-L-methionine</name>
        <dbReference type="ChEBI" id="CHEBI:59789"/>
    </ligand>
</feature>
<keyword evidence="3 12" id="KW-0949">S-adenosyl-L-methionine</keyword>
<evidence type="ECO:0000259" key="13">
    <source>
        <dbReference type="PROSITE" id="PS51918"/>
    </source>
</evidence>
<keyword evidence="7 12" id="KW-0411">Iron-sulfur</keyword>
<evidence type="ECO:0000256" key="8">
    <source>
        <dbReference type="ARBA" id="ARBA00023134"/>
    </source>
</evidence>
<dbReference type="InterPro" id="IPR013785">
    <property type="entry name" value="Aldolase_TIM"/>
</dbReference>
<evidence type="ECO:0000256" key="12">
    <source>
        <dbReference type="HAMAP-Rule" id="MF_01225"/>
    </source>
</evidence>
<evidence type="ECO:0000256" key="2">
    <source>
        <dbReference type="ARBA" id="ARBA00022485"/>
    </source>
</evidence>
<evidence type="ECO:0000256" key="9">
    <source>
        <dbReference type="ARBA" id="ARBA00023150"/>
    </source>
</evidence>
<comment type="caution">
    <text evidence="14">The sequence shown here is derived from an EMBL/GenBank/DDBJ whole genome shotgun (WGS) entry which is preliminary data.</text>
</comment>
<dbReference type="Pfam" id="PF06463">
    <property type="entry name" value="Mob_synth_C"/>
    <property type="match status" value="1"/>
</dbReference>
<dbReference type="SMART" id="SM00729">
    <property type="entry name" value="Elp3"/>
    <property type="match status" value="1"/>
</dbReference>
<feature type="binding site" evidence="12">
    <location>
        <position position="98"/>
    </location>
    <ligand>
        <name>GTP</name>
        <dbReference type="ChEBI" id="CHEBI:37565"/>
    </ligand>
</feature>
<keyword evidence="2 12" id="KW-0004">4Fe-4S</keyword>
<feature type="binding site" evidence="12">
    <location>
        <position position="24"/>
    </location>
    <ligand>
        <name>[4Fe-4S] cluster</name>
        <dbReference type="ChEBI" id="CHEBI:49883"/>
        <label>1</label>
        <note>4Fe-4S-S-AdoMet</note>
    </ligand>
</feature>
<dbReference type="SUPFAM" id="SSF102114">
    <property type="entry name" value="Radical SAM enzymes"/>
    <property type="match status" value="1"/>
</dbReference>
<sequence>MNSPLTDGHGRRFEYLRLSLTDVCNFRCTYCLPEGYRKVAGQPASLTVAETGRLIAAFARLGLWKVRLTGGEPSLRPELLDIARTVATTPGIRKLAMTTNGYRLAERAADYAAVGISALNISVDSLDPVRFAAITGHDRLGEVLDGIAAARDAGITSIKLNSVLMRGVNDDELEGFIAFVQQHNLALRFIEVMRTNDNPAFFDRHHLAGEEIAGRLTALGWQRQMREAGAGPAVDFAKPGEPGRIGIIAPYSKDFCASCNRLRVSARGKLHLCLFGDAGIDLRPLLQDDGQLDALVARISALTATKAPAHRLHEGNSGGTPHLASIGG</sequence>
<evidence type="ECO:0000256" key="1">
    <source>
        <dbReference type="ARBA" id="ARBA00012167"/>
    </source>
</evidence>
<evidence type="ECO:0000256" key="11">
    <source>
        <dbReference type="ARBA" id="ARBA00048697"/>
    </source>
</evidence>
<feature type="binding site" evidence="12">
    <location>
        <position position="17"/>
    </location>
    <ligand>
        <name>GTP</name>
        <dbReference type="ChEBI" id="CHEBI:37565"/>
    </ligand>
</feature>
<dbReference type="SFLD" id="SFLDG01067">
    <property type="entry name" value="SPASM/twitch_domain_containing"/>
    <property type="match status" value="1"/>
</dbReference>